<evidence type="ECO:0000259" key="6">
    <source>
        <dbReference type="PROSITE" id="PS51184"/>
    </source>
</evidence>
<dbReference type="KEGG" id="gni:GNIT_2133"/>
<dbReference type="Gene3D" id="2.60.120.650">
    <property type="entry name" value="Cupin"/>
    <property type="match status" value="1"/>
</dbReference>
<keyword evidence="3" id="KW-0223">Dioxygenase</keyword>
<dbReference type="GO" id="GO:0016706">
    <property type="term" value="F:2-oxoglutarate-dependent dioxygenase activity"/>
    <property type="evidence" value="ECO:0007669"/>
    <property type="project" value="TreeGrafter"/>
</dbReference>
<evidence type="ECO:0000256" key="2">
    <source>
        <dbReference type="ARBA" id="ARBA00022723"/>
    </source>
</evidence>
<keyword evidence="2" id="KW-0479">Metal-binding</keyword>
<dbReference type="eggNOG" id="COG2850">
    <property type="taxonomic scope" value="Bacteria"/>
</dbReference>
<dbReference type="InterPro" id="IPR003347">
    <property type="entry name" value="JmjC_dom"/>
</dbReference>
<dbReference type="SUPFAM" id="SSF51197">
    <property type="entry name" value="Clavaminate synthase-like"/>
    <property type="match status" value="1"/>
</dbReference>
<keyword evidence="4" id="KW-0560">Oxidoreductase</keyword>
<keyword evidence="5" id="KW-0408">Iron</keyword>
<dbReference type="Pfam" id="PF20514">
    <property type="entry name" value="WHD_ROXA"/>
    <property type="match status" value="1"/>
</dbReference>
<dbReference type="PROSITE" id="PS51184">
    <property type="entry name" value="JMJC"/>
    <property type="match status" value="1"/>
</dbReference>
<dbReference type="OrthoDB" id="9764016at2"/>
<feature type="domain" description="JmjC" evidence="6">
    <location>
        <begin position="91"/>
        <end position="218"/>
    </location>
</feature>
<dbReference type="AlphaFoldDB" id="G4QH53"/>
<dbReference type="Gene3D" id="3.40.366.30">
    <property type="entry name" value="50S ribosomal protein L16 arginine hydroxylase, Chain A, Domain 2"/>
    <property type="match status" value="1"/>
</dbReference>
<sequence>MIITDFDQAHFLNEYWQKKPCIIRGFIDSFTDPIDEHELAGLAQEDEIDSRVVSCINGQWSAYQGPFDTFDEICTGAWSLLVQGVDRYIDDIDELTQLVSFIPNWRLDDVMISFSNEGAGVGPHSDEYDVFIIQGKGSRRWQVGLPGNYTESVPHPLLKQIDGFSPIIDEILLPGDVVYIPPKHPHNGVALSDCLNYSIGFRAPTSLEILSGLVDENSINPATSARYTDPELITLRAENSKSAAIDLAEITKVKQHLIQLINSEQAENALLQLLSRQSLPSDEALKADYTIEETFEALSQGVSLCRMTGVKPIYAEHQVSDKFVFFIDGNLFAVAKSLRNDFETLLNSREVTVGIELTEDLINKPEFIAVVAELLNVGYWVLLD</sequence>
<dbReference type="STRING" id="1085623.GNIT_2133"/>
<proteinExistence type="predicted"/>
<protein>
    <submittedName>
        <fullName evidence="7">Putative enzyme with RmlC-like domain</fullName>
    </submittedName>
</protein>
<gene>
    <name evidence="7" type="ordered locus">GNIT_2133</name>
</gene>
<accession>G4QH53</accession>
<reference evidence="7 8" key="1">
    <citation type="journal article" date="2011" name="J. Bacteriol.">
        <title>Complete genome sequence of seawater bacterium Glaciecola nitratireducens FR1064T.</title>
        <authorList>
            <person name="Bian F."/>
            <person name="Qin Q.L."/>
            <person name="Xie B.B."/>
            <person name="Shu Y.L."/>
            <person name="Zhang X.Y."/>
            <person name="Yu Y."/>
            <person name="Chen B."/>
            <person name="Chen X.L."/>
            <person name="Zhou B.C."/>
            <person name="Zhang Y.Z."/>
        </authorList>
    </citation>
    <scope>NUCLEOTIDE SEQUENCE [LARGE SCALE GENOMIC DNA]</scope>
    <source>
        <strain evidence="8">JCM 12485 / KCTC 12276 / FR1064</strain>
    </source>
</reference>
<dbReference type="Proteomes" id="UP000009282">
    <property type="component" value="Chromosome"/>
</dbReference>
<dbReference type="SMART" id="SM00558">
    <property type="entry name" value="JmjC"/>
    <property type="match status" value="1"/>
</dbReference>
<dbReference type="PANTHER" id="PTHR13096:SF8">
    <property type="entry name" value="RIBOSOMAL OXYGENASE 1"/>
    <property type="match status" value="1"/>
</dbReference>
<comment type="cofactor">
    <cofactor evidence="1">
        <name>Fe(2+)</name>
        <dbReference type="ChEBI" id="CHEBI:29033"/>
    </cofactor>
</comment>
<evidence type="ECO:0000256" key="4">
    <source>
        <dbReference type="ARBA" id="ARBA00023002"/>
    </source>
</evidence>
<dbReference type="GO" id="GO:0046872">
    <property type="term" value="F:metal ion binding"/>
    <property type="evidence" value="ECO:0007669"/>
    <property type="project" value="UniProtKB-KW"/>
</dbReference>
<evidence type="ECO:0000313" key="8">
    <source>
        <dbReference type="Proteomes" id="UP000009282"/>
    </source>
</evidence>
<organism evidence="7 8">
    <name type="scientific">Glaciecola nitratireducens (strain JCM 12485 / KCTC 12276 / FR1064)</name>
    <dbReference type="NCBI Taxonomy" id="1085623"/>
    <lineage>
        <taxon>Bacteria</taxon>
        <taxon>Pseudomonadati</taxon>
        <taxon>Pseudomonadota</taxon>
        <taxon>Gammaproteobacteria</taxon>
        <taxon>Alteromonadales</taxon>
        <taxon>Alteromonadaceae</taxon>
        <taxon>Brumicola</taxon>
    </lineage>
</organism>
<dbReference type="RefSeq" id="WP_014109114.1">
    <property type="nucleotide sequence ID" value="NC_016041.1"/>
</dbReference>
<keyword evidence="8" id="KW-1185">Reference proteome</keyword>
<dbReference type="PANTHER" id="PTHR13096">
    <property type="entry name" value="MINA53 MYC INDUCED NUCLEAR ANTIGEN"/>
    <property type="match status" value="1"/>
</dbReference>
<evidence type="ECO:0000256" key="1">
    <source>
        <dbReference type="ARBA" id="ARBA00001954"/>
    </source>
</evidence>
<dbReference type="Pfam" id="PF08007">
    <property type="entry name" value="JmjC_2"/>
    <property type="match status" value="1"/>
</dbReference>
<dbReference type="InterPro" id="IPR039994">
    <property type="entry name" value="NO66-like"/>
</dbReference>
<dbReference type="HOGENOM" id="CLU_039125_0_0_6"/>
<evidence type="ECO:0000256" key="5">
    <source>
        <dbReference type="ARBA" id="ARBA00023004"/>
    </source>
</evidence>
<evidence type="ECO:0000256" key="3">
    <source>
        <dbReference type="ARBA" id="ARBA00022964"/>
    </source>
</evidence>
<name>G4QH53_GLANF</name>
<dbReference type="InterPro" id="IPR046799">
    <property type="entry name" value="ROXA-like_wH"/>
</dbReference>
<evidence type="ECO:0000313" key="7">
    <source>
        <dbReference type="EMBL" id="AEP30241.1"/>
    </source>
</evidence>
<dbReference type="EMBL" id="CP003060">
    <property type="protein sequence ID" value="AEP30241.1"/>
    <property type="molecule type" value="Genomic_DNA"/>
</dbReference>